<evidence type="ECO:0000256" key="2">
    <source>
        <dbReference type="ARBA" id="ARBA00022525"/>
    </source>
</evidence>
<feature type="signal peptide" evidence="7">
    <location>
        <begin position="1"/>
        <end position="22"/>
    </location>
</feature>
<keyword evidence="11" id="KW-1185">Reference proteome</keyword>
<dbReference type="FunFam" id="2.130.10.80:FF:000001">
    <property type="entry name" value="Aldehyde oxidase GLOX"/>
    <property type="match status" value="1"/>
</dbReference>
<reference evidence="10 11" key="1">
    <citation type="journal article" date="2021" name="Hortic Res">
        <title>The domestication of Cucurbita argyrosperma as revealed by the genome of its wild relative.</title>
        <authorList>
            <person name="Barrera-Redondo J."/>
            <person name="Sanchez-de la Vega G."/>
            <person name="Aguirre-Liguori J.A."/>
            <person name="Castellanos-Morales G."/>
            <person name="Gutierrez-Guerrero Y.T."/>
            <person name="Aguirre-Dugua X."/>
            <person name="Aguirre-Planter E."/>
            <person name="Tenaillon M.I."/>
            <person name="Lira-Saade R."/>
            <person name="Eguiarte L.E."/>
        </authorList>
    </citation>
    <scope>NUCLEOTIDE SEQUENCE [LARGE SCALE GENOMIC DNA]</scope>
    <source>
        <strain evidence="10">JBR-2021</strain>
    </source>
</reference>
<evidence type="ECO:0000259" key="8">
    <source>
        <dbReference type="Pfam" id="PF07250"/>
    </source>
</evidence>
<dbReference type="PANTHER" id="PTHR32208:SF62">
    <property type="entry name" value="OXIDASE, PUTATIVE, EXPRESSED-RELATED"/>
    <property type="match status" value="1"/>
</dbReference>
<dbReference type="PANTHER" id="PTHR32208">
    <property type="entry name" value="SECRETED PROTEIN-RELATED"/>
    <property type="match status" value="1"/>
</dbReference>
<comment type="subcellular location">
    <subcellularLocation>
        <location evidence="1">Secreted</location>
    </subcellularLocation>
</comment>
<evidence type="ECO:0000256" key="3">
    <source>
        <dbReference type="ARBA" id="ARBA00022729"/>
    </source>
</evidence>
<dbReference type="GO" id="GO:0016491">
    <property type="term" value="F:oxidoreductase activity"/>
    <property type="evidence" value="ECO:0007669"/>
    <property type="project" value="UniProtKB-KW"/>
</dbReference>
<evidence type="ECO:0000256" key="5">
    <source>
        <dbReference type="ARBA" id="ARBA00073112"/>
    </source>
</evidence>
<dbReference type="Proteomes" id="UP000685013">
    <property type="component" value="Chromosome 12"/>
</dbReference>
<keyword evidence="4" id="KW-0560">Oxidoreductase</keyword>
<organism evidence="10 11">
    <name type="scientific">Cucurbita argyrosperma subsp. sororia</name>
    <dbReference type="NCBI Taxonomy" id="37648"/>
    <lineage>
        <taxon>Eukaryota</taxon>
        <taxon>Viridiplantae</taxon>
        <taxon>Streptophyta</taxon>
        <taxon>Embryophyta</taxon>
        <taxon>Tracheophyta</taxon>
        <taxon>Spermatophyta</taxon>
        <taxon>Magnoliopsida</taxon>
        <taxon>eudicotyledons</taxon>
        <taxon>Gunneridae</taxon>
        <taxon>Pentapetalae</taxon>
        <taxon>rosids</taxon>
        <taxon>fabids</taxon>
        <taxon>Cucurbitales</taxon>
        <taxon>Cucurbitaceae</taxon>
        <taxon>Cucurbiteae</taxon>
        <taxon>Cucurbita</taxon>
    </lineage>
</organism>
<evidence type="ECO:0000256" key="4">
    <source>
        <dbReference type="ARBA" id="ARBA00023002"/>
    </source>
</evidence>
<proteinExistence type="predicted"/>
<keyword evidence="3 7" id="KW-0732">Signal</keyword>
<evidence type="ECO:0000256" key="6">
    <source>
        <dbReference type="ARBA" id="ARBA00077505"/>
    </source>
</evidence>
<evidence type="ECO:0000313" key="11">
    <source>
        <dbReference type="Proteomes" id="UP000685013"/>
    </source>
</evidence>
<dbReference type="AlphaFoldDB" id="A0AAV6MQH9"/>
<feature type="domain" description="Galactose oxidase-like Early set" evidence="9">
    <location>
        <begin position="439"/>
        <end position="548"/>
    </location>
</feature>
<dbReference type="Pfam" id="PF09118">
    <property type="entry name" value="GO-like_E_set"/>
    <property type="match status" value="1"/>
</dbReference>
<dbReference type="InterPro" id="IPR015202">
    <property type="entry name" value="GO-like_E_set"/>
</dbReference>
<dbReference type="Pfam" id="PF07250">
    <property type="entry name" value="Glyoxal_oxid_N"/>
    <property type="match status" value="1"/>
</dbReference>
<evidence type="ECO:0000259" key="9">
    <source>
        <dbReference type="Pfam" id="PF09118"/>
    </source>
</evidence>
<feature type="non-terminal residue" evidence="10">
    <location>
        <position position="1"/>
    </location>
</feature>
<evidence type="ECO:0000256" key="1">
    <source>
        <dbReference type="ARBA" id="ARBA00004613"/>
    </source>
</evidence>
<feature type="chain" id="PRO_5043910703" description="Aldehyde oxidase GLOX" evidence="7">
    <location>
        <begin position="23"/>
        <end position="635"/>
    </location>
</feature>
<gene>
    <name evidence="10" type="primary">GLOX1</name>
    <name evidence="10" type="ORF">SDJN03_18285</name>
</gene>
<dbReference type="CDD" id="cd02851">
    <property type="entry name" value="E_set_GO_C"/>
    <property type="match status" value="1"/>
</dbReference>
<comment type="caution">
    <text evidence="10">The sequence shown here is derived from an EMBL/GenBank/DDBJ whole genome shotgun (WGS) entry which is preliminary data.</text>
</comment>
<evidence type="ECO:0000256" key="7">
    <source>
        <dbReference type="SAM" id="SignalP"/>
    </source>
</evidence>
<dbReference type="InterPro" id="IPR009880">
    <property type="entry name" value="Glyoxal_oxidase_N"/>
</dbReference>
<keyword evidence="2" id="KW-0964">Secreted</keyword>
<protein>
    <recommendedName>
        <fullName evidence="5">Aldehyde oxidase GLOX</fullName>
    </recommendedName>
    <alternativeName>
        <fullName evidence="6">Glyoxal oxidase</fullName>
    </alternativeName>
</protein>
<name>A0AAV6MQH9_9ROSI</name>
<evidence type="ECO:0000313" key="10">
    <source>
        <dbReference type="EMBL" id="KAG6585552.1"/>
    </source>
</evidence>
<sequence>MLLQFILFAQFTLFTPPWPLYADDGGGGRWELLQNDVGVLPMHMQLLHSDRVVIFDRTDFGTSNLPLPEGKCRMDPNDVALKLDCTAHSLEYDVASNTFRPLMVQTDVWCSSGAAASDGTLVQTGGFNDGDRRARVFKPYPNGSDWEEIPFALNVRRWYATNHILPDGRQIVIGGRRQFSYEFFPKIGGASRAYSIPFLAETNDQFIENNLYPFVFLNVDGNLFIFANNRSILFDYARNKVIRNFPAIPGGDPRCYPSTGSAVLLPLRNLHAAAIEAEVLICGGAPKGAYNRAMNRIFVRALNSCSRIKITDSNPQWVTETMPMSRVMGDMILLPNGDVLIINGAGSGTAGWDNSRDPILSPIVYRPTDPIGSRFRLLNPSTIPRLYHSTAVLLRDGRVLVGGSNPNVYYNFTGVPFPTELRLEAFSPPYLDPKCENLRPKILSPSSQTTVRYGRPLTIRFNVNITRGVRLDIVAVTMIAPPFNTHSFSMSQRLLVIGGEYVTKVRNVAATWDVHVNMTKSSTIAPPGYYLVFVIHREIPSKGIWIRIVERERERFLCPSALLTTVLSTNFQSFSDFSIFFSSLVITLRVFFFLLPAHCYFDSIVFSVRTEFDDLMEHKMRKVGQPLGLAGGQKL</sequence>
<accession>A0AAV6MQH9</accession>
<dbReference type="EMBL" id="JAGKQH010000012">
    <property type="protein sequence ID" value="KAG6585552.1"/>
    <property type="molecule type" value="Genomic_DNA"/>
</dbReference>
<dbReference type="GO" id="GO:0005615">
    <property type="term" value="C:extracellular space"/>
    <property type="evidence" value="ECO:0007669"/>
    <property type="project" value="UniProtKB-ARBA"/>
</dbReference>
<feature type="domain" description="Glyoxal oxidase N-terminal" evidence="8">
    <location>
        <begin position="42"/>
        <end position="430"/>
    </location>
</feature>